<comment type="caution">
    <text evidence="3">The sequence shown here is derived from an EMBL/GenBank/DDBJ whole genome shotgun (WGS) entry which is preliminary data.</text>
</comment>
<dbReference type="GO" id="GO:0008047">
    <property type="term" value="F:enzyme activator activity"/>
    <property type="evidence" value="ECO:0007669"/>
    <property type="project" value="InterPro"/>
</dbReference>
<dbReference type="PANTHER" id="PTHR16290:SF0">
    <property type="entry name" value="DECAPPING PROTEIN 1, ISOFORM A"/>
    <property type="match status" value="1"/>
</dbReference>
<evidence type="ECO:0000256" key="1">
    <source>
        <dbReference type="ARBA" id="ARBA00004496"/>
    </source>
</evidence>
<accession>A0A426Z761</accession>
<evidence type="ECO:0000313" key="4">
    <source>
        <dbReference type="Proteomes" id="UP000287651"/>
    </source>
</evidence>
<dbReference type="Proteomes" id="UP000287651">
    <property type="component" value="Unassembled WGS sequence"/>
</dbReference>
<gene>
    <name evidence="3" type="ORF">B296_00044245</name>
</gene>
<name>A0A426Z761_ENSVE</name>
<comment type="subcellular location">
    <subcellularLocation>
        <location evidence="1">Cytoplasm</location>
    </subcellularLocation>
</comment>
<dbReference type="AlphaFoldDB" id="A0A426Z761"/>
<reference evidence="3 4" key="1">
    <citation type="journal article" date="2014" name="Agronomy (Basel)">
        <title>A Draft Genome Sequence for Ensete ventricosum, the Drought-Tolerant Tree Against Hunger.</title>
        <authorList>
            <person name="Harrison J."/>
            <person name="Moore K.A."/>
            <person name="Paszkiewicz K."/>
            <person name="Jones T."/>
            <person name="Grant M."/>
            <person name="Ambacheew D."/>
            <person name="Muzemil S."/>
            <person name="Studholme D.J."/>
        </authorList>
    </citation>
    <scope>NUCLEOTIDE SEQUENCE [LARGE SCALE GENOMIC DNA]</scope>
</reference>
<organism evidence="3 4">
    <name type="scientific">Ensete ventricosum</name>
    <name type="common">Abyssinian banana</name>
    <name type="synonym">Musa ensete</name>
    <dbReference type="NCBI Taxonomy" id="4639"/>
    <lineage>
        <taxon>Eukaryota</taxon>
        <taxon>Viridiplantae</taxon>
        <taxon>Streptophyta</taxon>
        <taxon>Embryophyta</taxon>
        <taxon>Tracheophyta</taxon>
        <taxon>Spermatophyta</taxon>
        <taxon>Magnoliopsida</taxon>
        <taxon>Liliopsida</taxon>
        <taxon>Zingiberales</taxon>
        <taxon>Musaceae</taxon>
        <taxon>Ensete</taxon>
    </lineage>
</organism>
<protein>
    <submittedName>
        <fullName evidence="3">Uncharacterized protein</fullName>
    </submittedName>
</protein>
<dbReference type="InterPro" id="IPR010334">
    <property type="entry name" value="Dcp1"/>
</dbReference>
<evidence type="ECO:0000313" key="3">
    <source>
        <dbReference type="EMBL" id="RRT59801.1"/>
    </source>
</evidence>
<sequence>MHIYLYYKSSIGSNFSHYLFSAVSEFEELEAVPSLSITEGPFEPPTSCAATPINDVPDDLSVFFSVCTLPEAAMNVGNTTISGQIPLPSAAIPVSSHIPSVIPTALPTMQSAPVPISATLVPISTTPLMLPIDTHESSIGSSKLAANLVKPSFFSPMPASSALVMPPISSSVPTVPPIHPPVTMQRPYGTPLLQPFPPPTPPASLTPAPNYGPVITKDKVRDAFLRLVQVKFLFTVFFTFQYALR</sequence>
<dbReference type="EMBL" id="AMZH03008060">
    <property type="protein sequence ID" value="RRT59801.1"/>
    <property type="molecule type" value="Genomic_DNA"/>
</dbReference>
<evidence type="ECO:0000256" key="2">
    <source>
        <dbReference type="ARBA" id="ARBA00022490"/>
    </source>
</evidence>
<feature type="non-terminal residue" evidence="3">
    <location>
        <position position="245"/>
    </location>
</feature>
<keyword evidence="2" id="KW-0963">Cytoplasm</keyword>
<dbReference type="PANTHER" id="PTHR16290">
    <property type="entry name" value="TRANSCRIPTION FACTOR SMIF DECAPPING ENZYME DCP1"/>
    <property type="match status" value="1"/>
</dbReference>
<dbReference type="GO" id="GO:0000290">
    <property type="term" value="P:deadenylation-dependent decapping of nuclear-transcribed mRNA"/>
    <property type="evidence" value="ECO:0007669"/>
    <property type="project" value="InterPro"/>
</dbReference>
<dbReference type="GO" id="GO:0003729">
    <property type="term" value="F:mRNA binding"/>
    <property type="evidence" value="ECO:0007669"/>
    <property type="project" value="TreeGrafter"/>
</dbReference>
<dbReference type="GO" id="GO:0031087">
    <property type="term" value="P:deadenylation-independent decapping of nuclear-transcribed mRNA"/>
    <property type="evidence" value="ECO:0007669"/>
    <property type="project" value="TreeGrafter"/>
</dbReference>
<dbReference type="GO" id="GO:0000932">
    <property type="term" value="C:P-body"/>
    <property type="evidence" value="ECO:0007669"/>
    <property type="project" value="TreeGrafter"/>
</dbReference>
<proteinExistence type="predicted"/>